<feature type="transmembrane region" description="Helical" evidence="8">
    <location>
        <begin position="139"/>
        <end position="155"/>
    </location>
</feature>
<proteinExistence type="predicted"/>
<dbReference type="PANTHER" id="PTHR33908">
    <property type="entry name" value="MANNOSYLTRANSFERASE YKCB-RELATED"/>
    <property type="match status" value="1"/>
</dbReference>
<dbReference type="PANTHER" id="PTHR33908:SF11">
    <property type="entry name" value="MEMBRANE PROTEIN"/>
    <property type="match status" value="1"/>
</dbReference>
<comment type="caution">
    <text evidence="9">The sequence shown here is derived from an EMBL/GenBank/DDBJ whole genome shotgun (WGS) entry which is preliminary data.</text>
</comment>
<evidence type="ECO:0000256" key="7">
    <source>
        <dbReference type="ARBA" id="ARBA00023136"/>
    </source>
</evidence>
<organism evidence="9 10">
    <name type="scientific">Candidatus Woesebacteria bacterium GW2011_GWB1_43_14</name>
    <dbReference type="NCBI Taxonomy" id="1618578"/>
    <lineage>
        <taxon>Bacteria</taxon>
        <taxon>Candidatus Woeseibacteriota</taxon>
    </lineage>
</organism>
<evidence type="ECO:0000256" key="5">
    <source>
        <dbReference type="ARBA" id="ARBA00022692"/>
    </source>
</evidence>
<evidence type="ECO:0000256" key="3">
    <source>
        <dbReference type="ARBA" id="ARBA00022676"/>
    </source>
</evidence>
<keyword evidence="6 8" id="KW-1133">Transmembrane helix</keyword>
<protein>
    <recommendedName>
        <fullName evidence="11">Glycosyltransferase RgtA/B/C/D-like domain-containing protein</fullName>
    </recommendedName>
</protein>
<evidence type="ECO:0008006" key="11">
    <source>
        <dbReference type="Google" id="ProtNLM"/>
    </source>
</evidence>
<evidence type="ECO:0000256" key="8">
    <source>
        <dbReference type="SAM" id="Phobius"/>
    </source>
</evidence>
<dbReference type="EMBL" id="LCFQ01000013">
    <property type="protein sequence ID" value="KKS97258.1"/>
    <property type="molecule type" value="Genomic_DNA"/>
</dbReference>
<dbReference type="STRING" id="1618578.UV74_C0013G0380"/>
<keyword evidence="7 8" id="KW-0472">Membrane</keyword>
<feature type="transmembrane region" description="Helical" evidence="8">
    <location>
        <begin position="162"/>
        <end position="185"/>
    </location>
</feature>
<dbReference type="GO" id="GO:0005886">
    <property type="term" value="C:plasma membrane"/>
    <property type="evidence" value="ECO:0007669"/>
    <property type="project" value="UniProtKB-SubCell"/>
</dbReference>
<feature type="transmembrane region" description="Helical" evidence="8">
    <location>
        <begin position="85"/>
        <end position="107"/>
    </location>
</feature>
<evidence type="ECO:0000313" key="9">
    <source>
        <dbReference type="EMBL" id="KKS97258.1"/>
    </source>
</evidence>
<reference evidence="9 10" key="1">
    <citation type="journal article" date="2015" name="Nature">
        <title>rRNA introns, odd ribosomes, and small enigmatic genomes across a large radiation of phyla.</title>
        <authorList>
            <person name="Brown C.T."/>
            <person name="Hug L.A."/>
            <person name="Thomas B.C."/>
            <person name="Sharon I."/>
            <person name="Castelle C.J."/>
            <person name="Singh A."/>
            <person name="Wilkins M.J."/>
            <person name="Williams K.H."/>
            <person name="Banfield J.F."/>
        </authorList>
    </citation>
    <scope>NUCLEOTIDE SEQUENCE [LARGE SCALE GENOMIC DNA]</scope>
</reference>
<gene>
    <name evidence="9" type="ORF">UV74_C0013G0380</name>
</gene>
<comment type="subcellular location">
    <subcellularLocation>
        <location evidence="1">Cell membrane</location>
        <topology evidence="1">Multi-pass membrane protein</topology>
    </subcellularLocation>
</comment>
<evidence type="ECO:0000256" key="6">
    <source>
        <dbReference type="ARBA" id="ARBA00022989"/>
    </source>
</evidence>
<feature type="transmembrane region" description="Helical" evidence="8">
    <location>
        <begin position="205"/>
        <end position="227"/>
    </location>
</feature>
<keyword evidence="2" id="KW-1003">Cell membrane</keyword>
<name>A0A0G1GEG5_9BACT</name>
<evidence type="ECO:0000256" key="4">
    <source>
        <dbReference type="ARBA" id="ARBA00022679"/>
    </source>
</evidence>
<keyword evidence="5 8" id="KW-0812">Transmembrane</keyword>
<sequence length="505" mass="56764">MNRKIVFMLFVVFGFGYFLRVMYLPRLALTFGYDQARDAYVTQQILSGDLKILGPPASTQGLYHGVFYYYLLAPAYFLGKGSPVVAAYWIALVNSLTILVVFSLGFLMTRKIGTALLSAFLYAISFEATQYAVWLSNPTIAAFFVPLSYLGLWLWTKEGKGWGVILAGVGLGLSIQAEVFLLYHIVPFTIWLLIRKEQLNFRSLVNFFVALFFSLLTMIIAEVKFGFRGIIGASSLFASQEGAGVAKGLGDILVLFFNQIGKVFAFSTYPGNVGYGGIFVIVLIALTIASLRKGKSDTWRLFLLCWLLSHLTVVSVGGTSTPFLLVGIGPAVCLLVGINISEWWEKGYRLLGLAVLLIIIFGNISMIRKENVRGQTIFAIQKDMILSKQLSAIDYTYESAKGNEFSINSLTSPMWINIVWTYLYNWYGEPLYGYVPYWHGRGQEGQLSSLNISDHEVSDYYLVIEPMAGIPLRYLQETIDIEDSYSKMIEEKYFGEIRIQKRIKQ</sequence>
<feature type="transmembrane region" description="Helical" evidence="8">
    <location>
        <begin position="6"/>
        <end position="23"/>
    </location>
</feature>
<dbReference type="GO" id="GO:0009103">
    <property type="term" value="P:lipopolysaccharide biosynthetic process"/>
    <property type="evidence" value="ECO:0007669"/>
    <property type="project" value="UniProtKB-ARBA"/>
</dbReference>
<evidence type="ECO:0000256" key="1">
    <source>
        <dbReference type="ARBA" id="ARBA00004651"/>
    </source>
</evidence>
<feature type="transmembrane region" description="Helical" evidence="8">
    <location>
        <begin position="348"/>
        <end position="367"/>
    </location>
</feature>
<accession>A0A0G1GEG5</accession>
<evidence type="ECO:0000313" key="10">
    <source>
        <dbReference type="Proteomes" id="UP000034090"/>
    </source>
</evidence>
<feature type="transmembrane region" description="Helical" evidence="8">
    <location>
        <begin position="273"/>
        <end position="291"/>
    </location>
</feature>
<dbReference type="InterPro" id="IPR050297">
    <property type="entry name" value="LipidA_mod_glycosyltrf_83"/>
</dbReference>
<keyword evidence="3" id="KW-0328">Glycosyltransferase</keyword>
<dbReference type="GO" id="GO:0016763">
    <property type="term" value="F:pentosyltransferase activity"/>
    <property type="evidence" value="ECO:0007669"/>
    <property type="project" value="TreeGrafter"/>
</dbReference>
<keyword evidence="4" id="KW-0808">Transferase</keyword>
<dbReference type="AlphaFoldDB" id="A0A0G1GEG5"/>
<evidence type="ECO:0000256" key="2">
    <source>
        <dbReference type="ARBA" id="ARBA00022475"/>
    </source>
</evidence>
<feature type="transmembrane region" description="Helical" evidence="8">
    <location>
        <begin position="298"/>
        <end position="317"/>
    </location>
</feature>
<dbReference type="Proteomes" id="UP000034090">
    <property type="component" value="Unassembled WGS sequence"/>
</dbReference>